<name>A0A6L2NUK4_TANCI</name>
<organism evidence="2">
    <name type="scientific">Tanacetum cinerariifolium</name>
    <name type="common">Dalmatian daisy</name>
    <name type="synonym">Chrysanthemum cinerariifolium</name>
    <dbReference type="NCBI Taxonomy" id="118510"/>
    <lineage>
        <taxon>Eukaryota</taxon>
        <taxon>Viridiplantae</taxon>
        <taxon>Streptophyta</taxon>
        <taxon>Embryophyta</taxon>
        <taxon>Tracheophyta</taxon>
        <taxon>Spermatophyta</taxon>
        <taxon>Magnoliopsida</taxon>
        <taxon>eudicotyledons</taxon>
        <taxon>Gunneridae</taxon>
        <taxon>Pentapetalae</taxon>
        <taxon>asterids</taxon>
        <taxon>campanulids</taxon>
        <taxon>Asterales</taxon>
        <taxon>Asteraceae</taxon>
        <taxon>Asteroideae</taxon>
        <taxon>Anthemideae</taxon>
        <taxon>Anthemidinae</taxon>
        <taxon>Tanacetum</taxon>
    </lineage>
</organism>
<feature type="region of interest" description="Disordered" evidence="1">
    <location>
        <begin position="230"/>
        <end position="251"/>
    </location>
</feature>
<accession>A0A6L2NUK4</accession>
<gene>
    <name evidence="2" type="ORF">Tci_061966</name>
</gene>
<evidence type="ECO:0008006" key="3">
    <source>
        <dbReference type="Google" id="ProtNLM"/>
    </source>
</evidence>
<protein>
    <recommendedName>
        <fullName evidence="3">Myb/SANT-like domain-containing protein</fullName>
    </recommendedName>
</protein>
<feature type="compositionally biased region" description="Basic and acidic residues" evidence="1">
    <location>
        <begin position="235"/>
        <end position="249"/>
    </location>
</feature>
<proteinExistence type="predicted"/>
<sequence>MSTTDEDTKLVDALMEIRLSGKYTDVYNNKFRTGYLEALERMLNVSLRNMGIKADPHIRSRFKTLINNLKIVNDILVGKYMSGFSWDHEKLCVDGLTQMITFGISTSRGLKAHGIGGEDDEKEIKINPSYEAVNDTKGEENVEQIIVRTSFESEDNVETHGIGGEDDEEEIKINPSYEAENDTKGEENVEQIIVRTSFESENNVESEDNVEEININTDLEAEELPVSVDVSSFDGSKESVGDKRKRDETSELNETCVETKVASQGINAANEIMDIVTTQMNDLQGLTLDERLLAMSLIGRSAPLSLMFERLDDEGKILMAQMVAHGYIT</sequence>
<reference evidence="2" key="1">
    <citation type="journal article" date="2019" name="Sci. Rep.">
        <title>Draft genome of Tanacetum cinerariifolium, the natural source of mosquito coil.</title>
        <authorList>
            <person name="Yamashiro T."/>
            <person name="Shiraishi A."/>
            <person name="Satake H."/>
            <person name="Nakayama K."/>
        </authorList>
    </citation>
    <scope>NUCLEOTIDE SEQUENCE</scope>
</reference>
<dbReference type="PANTHER" id="PTHR46250:SF17">
    <property type="entry name" value="MYB_SANT-LIKE DOMAIN-CONTAINING PROTEIN"/>
    <property type="match status" value="1"/>
</dbReference>
<dbReference type="AlphaFoldDB" id="A0A6L2NUK4"/>
<dbReference type="PANTHER" id="PTHR46250">
    <property type="entry name" value="MYB/SANT-LIKE DNA-BINDING DOMAIN PROTEIN-RELATED"/>
    <property type="match status" value="1"/>
</dbReference>
<evidence type="ECO:0000313" key="2">
    <source>
        <dbReference type="EMBL" id="GEU89988.1"/>
    </source>
</evidence>
<evidence type="ECO:0000256" key="1">
    <source>
        <dbReference type="SAM" id="MobiDB-lite"/>
    </source>
</evidence>
<comment type="caution">
    <text evidence="2">The sequence shown here is derived from an EMBL/GenBank/DDBJ whole genome shotgun (WGS) entry which is preliminary data.</text>
</comment>
<dbReference type="EMBL" id="BKCJ010010083">
    <property type="protein sequence ID" value="GEU89988.1"/>
    <property type="molecule type" value="Genomic_DNA"/>
</dbReference>